<dbReference type="SUPFAM" id="SSF55811">
    <property type="entry name" value="Nudix"/>
    <property type="match status" value="1"/>
</dbReference>
<dbReference type="Pfam" id="PF00293">
    <property type="entry name" value="NUDIX"/>
    <property type="match status" value="1"/>
</dbReference>
<reference evidence="4 5" key="1">
    <citation type="submission" date="2012-02" db="EMBL/GenBank/DDBJ databases">
        <title>Complete genome sequence of Phycisphaera mikurensis NBRC 102666.</title>
        <authorList>
            <person name="Ankai A."/>
            <person name="Hosoyama A."/>
            <person name="Terui Y."/>
            <person name="Sekine M."/>
            <person name="Fukai R."/>
            <person name="Kato Y."/>
            <person name="Nakamura S."/>
            <person name="Yamada-Narita S."/>
            <person name="Kawakoshi A."/>
            <person name="Fukunaga Y."/>
            <person name="Yamazaki S."/>
            <person name="Fujita N."/>
        </authorList>
    </citation>
    <scope>NUCLEOTIDE SEQUENCE [LARGE SCALE GENOMIC DNA]</scope>
    <source>
        <strain evidence="5">NBRC 102666 / KCTC 22515 / FYK2301M01</strain>
    </source>
</reference>
<keyword evidence="5" id="KW-1185">Reference proteome</keyword>
<dbReference type="OrthoDB" id="9804563at2"/>
<dbReference type="PANTHER" id="PTHR43046">
    <property type="entry name" value="GDP-MANNOSE MANNOSYL HYDROLASE"/>
    <property type="match status" value="1"/>
</dbReference>
<dbReference type="PROSITE" id="PS51462">
    <property type="entry name" value="NUDIX"/>
    <property type="match status" value="1"/>
</dbReference>
<evidence type="ECO:0000256" key="1">
    <source>
        <dbReference type="ARBA" id="ARBA00001946"/>
    </source>
</evidence>
<dbReference type="KEGG" id="phm:PSMK_31960"/>
<dbReference type="CDD" id="cd18886">
    <property type="entry name" value="NUDIX_MutT_Nudt1"/>
    <property type="match status" value="1"/>
</dbReference>
<dbReference type="InterPro" id="IPR000086">
    <property type="entry name" value="NUDIX_hydrolase_dom"/>
</dbReference>
<evidence type="ECO:0000313" key="5">
    <source>
        <dbReference type="Proteomes" id="UP000007881"/>
    </source>
</evidence>
<organism evidence="4 5">
    <name type="scientific">Phycisphaera mikurensis (strain NBRC 102666 / KCTC 22515 / FYK2301M01)</name>
    <dbReference type="NCBI Taxonomy" id="1142394"/>
    <lineage>
        <taxon>Bacteria</taxon>
        <taxon>Pseudomonadati</taxon>
        <taxon>Planctomycetota</taxon>
        <taxon>Phycisphaerae</taxon>
        <taxon>Phycisphaerales</taxon>
        <taxon>Phycisphaeraceae</taxon>
        <taxon>Phycisphaera</taxon>
    </lineage>
</organism>
<evidence type="ECO:0000313" key="4">
    <source>
        <dbReference type="EMBL" id="BAM05355.1"/>
    </source>
</evidence>
<dbReference type="eggNOG" id="COG1051">
    <property type="taxonomic scope" value="Bacteria"/>
</dbReference>
<feature type="domain" description="Nudix hydrolase" evidence="3">
    <location>
        <begin position="20"/>
        <end position="151"/>
    </location>
</feature>
<dbReference type="InterPro" id="IPR015797">
    <property type="entry name" value="NUDIX_hydrolase-like_dom_sf"/>
</dbReference>
<dbReference type="PANTHER" id="PTHR43046:SF14">
    <property type="entry name" value="MUTT_NUDIX FAMILY PROTEIN"/>
    <property type="match status" value="1"/>
</dbReference>
<protein>
    <submittedName>
        <fullName evidence="4">Putative mutator MutT protein</fullName>
        <ecNumber evidence="4">3.6.1.-</ecNumber>
    </submittedName>
</protein>
<dbReference type="Gene3D" id="3.90.79.10">
    <property type="entry name" value="Nucleoside Triphosphate Pyrophosphohydrolase"/>
    <property type="match status" value="1"/>
</dbReference>
<dbReference type="EC" id="3.6.1.-" evidence="4"/>
<dbReference type="EMBL" id="AP012338">
    <property type="protein sequence ID" value="BAM05355.1"/>
    <property type="molecule type" value="Genomic_DNA"/>
</dbReference>
<dbReference type="Proteomes" id="UP000007881">
    <property type="component" value="Chromosome"/>
</dbReference>
<comment type="cofactor">
    <cofactor evidence="1">
        <name>Mg(2+)</name>
        <dbReference type="ChEBI" id="CHEBI:18420"/>
    </cofactor>
</comment>
<proteinExistence type="predicted"/>
<name>I0IJB7_PHYMF</name>
<sequence length="189" mass="19920">MTPPAPPASPRPGPPAAPTRYVVATLCFLFDAEGRVLLLERSRPPNRNLHSPIGGKLETAIGESPAACAAREIHEEAGVTVDAADLHLAGVVSESDFPGVGHLLMFLYEVTRPVAVPPGAIDEGRLAWHAPEDLPGLAVPQTDREVIWPLFLANRGGFFAAHIDLAGGRLRWRLEAGLPAAGGTPEPGD</sequence>
<dbReference type="RefSeq" id="WP_014438558.1">
    <property type="nucleotide sequence ID" value="NC_017080.1"/>
</dbReference>
<dbReference type="STRING" id="1142394.PSMK_31960"/>
<gene>
    <name evidence="4" type="ordered locus">PSMK_31960</name>
</gene>
<dbReference type="GO" id="GO:0016787">
    <property type="term" value="F:hydrolase activity"/>
    <property type="evidence" value="ECO:0007669"/>
    <property type="project" value="UniProtKB-KW"/>
</dbReference>
<accession>I0IJB7</accession>
<dbReference type="AlphaFoldDB" id="I0IJB7"/>
<keyword evidence="2 4" id="KW-0378">Hydrolase</keyword>
<evidence type="ECO:0000259" key="3">
    <source>
        <dbReference type="PROSITE" id="PS51462"/>
    </source>
</evidence>
<evidence type="ECO:0000256" key="2">
    <source>
        <dbReference type="ARBA" id="ARBA00022801"/>
    </source>
</evidence>
<dbReference type="HOGENOM" id="CLU_132698_0_0_0"/>